<sequence length="64" mass="7352">MTAVSLFQSPSSLRAAARPSALQIWLCRIHTRRALAALHPDQMRDVGLEPWQVRAEIRKPFWRG</sequence>
<dbReference type="GO" id="GO:0003743">
    <property type="term" value="F:translation initiation factor activity"/>
    <property type="evidence" value="ECO:0007669"/>
    <property type="project" value="UniProtKB-KW"/>
</dbReference>
<dbReference type="EMBL" id="JAUFPT010000099">
    <property type="protein sequence ID" value="MDN3574425.1"/>
    <property type="molecule type" value="Genomic_DNA"/>
</dbReference>
<keyword evidence="2" id="KW-1185">Reference proteome</keyword>
<dbReference type="Proteomes" id="UP001244297">
    <property type="component" value="Unassembled WGS sequence"/>
</dbReference>
<keyword evidence="1" id="KW-0396">Initiation factor</keyword>
<keyword evidence="1" id="KW-0648">Protein biosynthesis</keyword>
<name>A0ABT8AXF3_9HYPH</name>
<protein>
    <submittedName>
        <fullName evidence="1">Translation initiation factor IF-2</fullName>
    </submittedName>
</protein>
<organism evidence="1 2">
    <name type="scientific">Methylobacterium longum</name>
    <dbReference type="NCBI Taxonomy" id="767694"/>
    <lineage>
        <taxon>Bacteria</taxon>
        <taxon>Pseudomonadati</taxon>
        <taxon>Pseudomonadota</taxon>
        <taxon>Alphaproteobacteria</taxon>
        <taxon>Hyphomicrobiales</taxon>
        <taxon>Methylobacteriaceae</taxon>
        <taxon>Methylobacterium</taxon>
    </lineage>
</organism>
<comment type="caution">
    <text evidence="1">The sequence shown here is derived from an EMBL/GenBank/DDBJ whole genome shotgun (WGS) entry which is preliminary data.</text>
</comment>
<evidence type="ECO:0000313" key="2">
    <source>
        <dbReference type="Proteomes" id="UP001244297"/>
    </source>
</evidence>
<proteinExistence type="predicted"/>
<gene>
    <name evidence="1" type="ORF">QWZ18_27925</name>
</gene>
<evidence type="ECO:0000313" key="1">
    <source>
        <dbReference type="EMBL" id="MDN3574425.1"/>
    </source>
</evidence>
<accession>A0ABT8AXF3</accession>
<reference evidence="2" key="1">
    <citation type="journal article" date="2019" name="Int. J. Syst. Evol. Microbiol.">
        <title>The Global Catalogue of Microorganisms (GCM) 10K type strain sequencing project: providing services to taxonomists for standard genome sequencing and annotation.</title>
        <authorList>
            <consortium name="The Broad Institute Genomics Platform"/>
            <consortium name="The Broad Institute Genome Sequencing Center for Infectious Disease"/>
            <person name="Wu L."/>
            <person name="Ma J."/>
        </authorList>
    </citation>
    <scope>NUCLEOTIDE SEQUENCE [LARGE SCALE GENOMIC DNA]</scope>
    <source>
        <strain evidence="2">CECT 7806</strain>
    </source>
</reference>
<dbReference type="RefSeq" id="WP_238286128.1">
    <property type="nucleotide sequence ID" value="NZ_BPQS01000005.1"/>
</dbReference>